<dbReference type="Gene3D" id="3.40.1260.10">
    <property type="entry name" value="DsrEFH-like"/>
    <property type="match status" value="1"/>
</dbReference>
<dbReference type="InterPro" id="IPR027396">
    <property type="entry name" value="DsrEFH-like"/>
</dbReference>
<reference evidence="1 2" key="1">
    <citation type="submission" date="2021-07" db="EMBL/GenBank/DDBJ databases">
        <title>Alteriqipengyuania abyssalis NZ-12B nov, sp.nov isolated from deep sea sponge in pacific ocean.</title>
        <authorList>
            <person name="Tareen S."/>
            <person name="Wink J."/>
        </authorList>
    </citation>
    <scope>NUCLEOTIDE SEQUENCE [LARGE SCALE GENOMIC DNA]</scope>
    <source>
        <strain evidence="1 2">NZ-12B</strain>
    </source>
</reference>
<proteinExistence type="predicted"/>
<sequence length="173" mass="17823">MAVVALAVGAPAAAQDVSYGPVFEDFGPVADVPDADFAIPENASFHVAFDVSRAAEEGKLNRGFESAARLINMHARAGVAPMQNRAAVVVHGAAVLDLLTDAAWVARDRGEANPSGAAVRAMIDQGVRFIVCGQSAAGQGVAKSELIPGVELALSAMTAHALLQQQGYTVNPF</sequence>
<dbReference type="Pfam" id="PF02635">
    <property type="entry name" value="DsrE"/>
    <property type="match status" value="1"/>
</dbReference>
<dbReference type="EMBL" id="JAHWXP010000002">
    <property type="protein sequence ID" value="MBY8336468.1"/>
    <property type="molecule type" value="Genomic_DNA"/>
</dbReference>
<protein>
    <submittedName>
        <fullName evidence="1">DsrE family protein</fullName>
    </submittedName>
</protein>
<keyword evidence="2" id="KW-1185">Reference proteome</keyword>
<dbReference type="PANTHER" id="PTHR37691:SF1">
    <property type="entry name" value="BLR3518 PROTEIN"/>
    <property type="match status" value="1"/>
</dbReference>
<evidence type="ECO:0000313" key="1">
    <source>
        <dbReference type="EMBL" id="MBY8336468.1"/>
    </source>
</evidence>
<dbReference type="RefSeq" id="WP_222824164.1">
    <property type="nucleotide sequence ID" value="NZ_JAHWXP010000002.1"/>
</dbReference>
<dbReference type="InterPro" id="IPR003787">
    <property type="entry name" value="Sulphur_relay_DsrE/F-like"/>
</dbReference>
<gene>
    <name evidence="1" type="ORF">KYN89_05365</name>
</gene>
<evidence type="ECO:0000313" key="2">
    <source>
        <dbReference type="Proteomes" id="UP000759298"/>
    </source>
</evidence>
<accession>A0ABS7PBP6</accession>
<dbReference type="Proteomes" id="UP000759298">
    <property type="component" value="Unassembled WGS sequence"/>
</dbReference>
<comment type="caution">
    <text evidence="1">The sequence shown here is derived from an EMBL/GenBank/DDBJ whole genome shotgun (WGS) entry which is preliminary data.</text>
</comment>
<organism evidence="1 2">
    <name type="scientific">Alteriqipengyuania abyssalis</name>
    <dbReference type="NCBI Taxonomy" id="2860200"/>
    <lineage>
        <taxon>Bacteria</taxon>
        <taxon>Pseudomonadati</taxon>
        <taxon>Pseudomonadota</taxon>
        <taxon>Alphaproteobacteria</taxon>
        <taxon>Sphingomonadales</taxon>
        <taxon>Erythrobacteraceae</taxon>
        <taxon>Alteriqipengyuania</taxon>
    </lineage>
</organism>
<dbReference type="PANTHER" id="PTHR37691">
    <property type="entry name" value="BLR3518 PROTEIN"/>
    <property type="match status" value="1"/>
</dbReference>
<dbReference type="SUPFAM" id="SSF75169">
    <property type="entry name" value="DsrEFH-like"/>
    <property type="match status" value="1"/>
</dbReference>
<name>A0ABS7PBP6_9SPHN</name>